<accession>A0A498I0U3</accession>
<dbReference type="InterPro" id="IPR044292">
    <property type="entry name" value="NPR"/>
</dbReference>
<dbReference type="PANTHER" id="PTHR46475:SF1">
    <property type="entry name" value="REGULATORY PROTEIN NPR2"/>
    <property type="match status" value="1"/>
</dbReference>
<dbReference type="GO" id="GO:0009862">
    <property type="term" value="P:systemic acquired resistance, salicylic acid mediated signaling pathway"/>
    <property type="evidence" value="ECO:0007669"/>
    <property type="project" value="InterPro"/>
</dbReference>
<keyword evidence="3" id="KW-1185">Reference proteome</keyword>
<gene>
    <name evidence="2" type="ORF">DVH24_029464</name>
</gene>
<organism evidence="2 3">
    <name type="scientific">Malus domestica</name>
    <name type="common">Apple</name>
    <name type="synonym">Pyrus malus</name>
    <dbReference type="NCBI Taxonomy" id="3750"/>
    <lineage>
        <taxon>Eukaryota</taxon>
        <taxon>Viridiplantae</taxon>
        <taxon>Streptophyta</taxon>
        <taxon>Embryophyta</taxon>
        <taxon>Tracheophyta</taxon>
        <taxon>Spermatophyta</taxon>
        <taxon>Magnoliopsida</taxon>
        <taxon>eudicotyledons</taxon>
        <taxon>Gunneridae</taxon>
        <taxon>Pentapetalae</taxon>
        <taxon>rosids</taxon>
        <taxon>fabids</taxon>
        <taxon>Rosales</taxon>
        <taxon>Rosaceae</taxon>
        <taxon>Amygdaloideae</taxon>
        <taxon>Maleae</taxon>
        <taxon>Malus</taxon>
    </lineage>
</organism>
<evidence type="ECO:0000259" key="1">
    <source>
        <dbReference type="Pfam" id="PF12313"/>
    </source>
</evidence>
<comment type="caution">
    <text evidence="2">The sequence shown here is derived from an EMBL/GenBank/DDBJ whole genome shotgun (WGS) entry which is preliminary data.</text>
</comment>
<dbReference type="InterPro" id="IPR021094">
    <property type="entry name" value="NPR1/NIM1-like_C"/>
</dbReference>
<dbReference type="GO" id="GO:0050832">
    <property type="term" value="P:defense response to fungus"/>
    <property type="evidence" value="ECO:0007669"/>
    <property type="project" value="TreeGrafter"/>
</dbReference>
<dbReference type="GO" id="GO:2000031">
    <property type="term" value="P:regulation of salicylic acid mediated signaling pathway"/>
    <property type="evidence" value="ECO:0007669"/>
    <property type="project" value="InterPro"/>
</dbReference>
<feature type="domain" description="NPR1/NIM1-like C-terminal" evidence="1">
    <location>
        <begin position="2"/>
        <end position="96"/>
    </location>
</feature>
<name>A0A498I0U3_MALDO</name>
<dbReference type="PANTHER" id="PTHR46475">
    <property type="entry name" value="REGULATORY PROTEIN NPR3"/>
    <property type="match status" value="1"/>
</dbReference>
<dbReference type="GO" id="GO:2000022">
    <property type="term" value="P:regulation of jasmonic acid mediated signaling pathway"/>
    <property type="evidence" value="ECO:0007669"/>
    <property type="project" value="InterPro"/>
</dbReference>
<dbReference type="EMBL" id="RDQH01000341">
    <property type="protein sequence ID" value="RXH74743.1"/>
    <property type="molecule type" value="Genomic_DNA"/>
</dbReference>
<dbReference type="GO" id="GO:0005634">
    <property type="term" value="C:nucleus"/>
    <property type="evidence" value="ECO:0007669"/>
    <property type="project" value="TreeGrafter"/>
</dbReference>
<sequence>MTTVDLNEAPFKIKEEHLNCLQALSRAVFPRCSEVLNKIMDGDDISQLQYTRNDTPELRLTKRRKYMELQEVLTQAFDKDNEEFDRSGISSSSSSTSIGVVRSNGGKITIKK</sequence>
<dbReference type="GO" id="GO:0005737">
    <property type="term" value="C:cytoplasm"/>
    <property type="evidence" value="ECO:0007669"/>
    <property type="project" value="TreeGrafter"/>
</dbReference>
<evidence type="ECO:0000313" key="3">
    <source>
        <dbReference type="Proteomes" id="UP000290289"/>
    </source>
</evidence>
<proteinExistence type="predicted"/>
<dbReference type="AlphaFoldDB" id="A0A498I0U3"/>
<dbReference type="STRING" id="3750.A0A498I0U3"/>
<evidence type="ECO:0000313" key="2">
    <source>
        <dbReference type="EMBL" id="RXH74743.1"/>
    </source>
</evidence>
<dbReference type="Pfam" id="PF12313">
    <property type="entry name" value="NPR1_like_C"/>
    <property type="match status" value="1"/>
</dbReference>
<protein>
    <recommendedName>
        <fullName evidence="1">NPR1/NIM1-like C-terminal domain-containing protein</fullName>
    </recommendedName>
</protein>
<dbReference type="Proteomes" id="UP000290289">
    <property type="component" value="Chromosome 15"/>
</dbReference>
<reference evidence="2 3" key="1">
    <citation type="submission" date="2018-10" db="EMBL/GenBank/DDBJ databases">
        <title>A high-quality apple genome assembly.</title>
        <authorList>
            <person name="Hu J."/>
        </authorList>
    </citation>
    <scope>NUCLEOTIDE SEQUENCE [LARGE SCALE GENOMIC DNA]</scope>
    <source>
        <strain evidence="3">cv. HFTH1</strain>
        <tissue evidence="2">Young leaf</tissue>
    </source>
</reference>
<dbReference type="GO" id="GO:0042742">
    <property type="term" value="P:defense response to bacterium"/>
    <property type="evidence" value="ECO:0007669"/>
    <property type="project" value="TreeGrafter"/>
</dbReference>